<dbReference type="Proteomes" id="UP000433406">
    <property type="component" value="Unassembled WGS sequence"/>
</dbReference>
<sequence>MVDRDRNARGRAEQARPRDELGRPLPYGATGVEPISEEPLPPTETLALARELLDAGRPFAAHEALEVRWKTCPAEERELWQGLAQLCVALTHHARGNPVGAARLLDRAAGRLASHERGGGPTYGLDLPAVVGCVRATLTGDGPEPT</sequence>
<protein>
    <submittedName>
        <fullName evidence="2">DUF309 domain-containing protein</fullName>
    </submittedName>
</protein>
<dbReference type="AlphaFoldDB" id="A0A6I3JAV0"/>
<dbReference type="EMBL" id="WLCI01000008">
    <property type="protein sequence ID" value="MTB95231.1"/>
    <property type="molecule type" value="Genomic_DNA"/>
</dbReference>
<dbReference type="PANTHER" id="PTHR34796:SF1">
    <property type="entry name" value="EXPRESSED PROTEIN"/>
    <property type="match status" value="1"/>
</dbReference>
<gene>
    <name evidence="2" type="ORF">GGQ22_09045</name>
</gene>
<dbReference type="InterPro" id="IPR005500">
    <property type="entry name" value="DUF309"/>
</dbReference>
<evidence type="ECO:0000313" key="3">
    <source>
        <dbReference type="Proteomes" id="UP000433406"/>
    </source>
</evidence>
<dbReference type="PANTHER" id="PTHR34796">
    <property type="entry name" value="EXPRESSED PROTEIN"/>
    <property type="match status" value="1"/>
</dbReference>
<evidence type="ECO:0000313" key="2">
    <source>
        <dbReference type="EMBL" id="MTB95231.1"/>
    </source>
</evidence>
<dbReference type="SUPFAM" id="SSF140663">
    <property type="entry name" value="TTHA0068-like"/>
    <property type="match status" value="1"/>
</dbReference>
<evidence type="ECO:0000256" key="1">
    <source>
        <dbReference type="SAM" id="MobiDB-lite"/>
    </source>
</evidence>
<dbReference type="Gene3D" id="1.10.3450.10">
    <property type="entry name" value="TTHA0068-like"/>
    <property type="match status" value="1"/>
</dbReference>
<organism evidence="2 3">
    <name type="scientific">Nocardioides marmotae</name>
    <dbReference type="NCBI Taxonomy" id="2663857"/>
    <lineage>
        <taxon>Bacteria</taxon>
        <taxon>Bacillati</taxon>
        <taxon>Actinomycetota</taxon>
        <taxon>Actinomycetes</taxon>
        <taxon>Propionibacteriales</taxon>
        <taxon>Nocardioidaceae</taxon>
        <taxon>Nocardioides</taxon>
    </lineage>
</organism>
<feature type="compositionally biased region" description="Basic and acidic residues" evidence="1">
    <location>
        <begin position="1"/>
        <end position="22"/>
    </location>
</feature>
<name>A0A6I3JAV0_9ACTN</name>
<keyword evidence="3" id="KW-1185">Reference proteome</keyword>
<proteinExistence type="predicted"/>
<dbReference type="Pfam" id="PF03745">
    <property type="entry name" value="DUF309"/>
    <property type="match status" value="1"/>
</dbReference>
<dbReference type="RefSeq" id="WP_171896885.1">
    <property type="nucleotide sequence ID" value="NZ_CP053660.1"/>
</dbReference>
<dbReference type="InterPro" id="IPR023203">
    <property type="entry name" value="TTHA0068_sf"/>
</dbReference>
<feature type="region of interest" description="Disordered" evidence="1">
    <location>
        <begin position="1"/>
        <end position="41"/>
    </location>
</feature>
<accession>A0A6I3JAV0</accession>
<reference evidence="2 3" key="1">
    <citation type="submission" date="2019-10" db="EMBL/GenBank/DDBJ databases">
        <title>Nocardioides novel species isolated from the excrement of Marmot.</title>
        <authorList>
            <person name="Zhang G."/>
        </authorList>
    </citation>
    <scope>NUCLEOTIDE SEQUENCE [LARGE SCALE GENOMIC DNA]</scope>
    <source>
        <strain evidence="3">zg-579</strain>
    </source>
</reference>
<comment type="caution">
    <text evidence="2">The sequence shown here is derived from an EMBL/GenBank/DDBJ whole genome shotgun (WGS) entry which is preliminary data.</text>
</comment>